<protein>
    <recommendedName>
        <fullName evidence="9">Protein kinase domain-containing protein</fullName>
    </recommendedName>
</protein>
<gene>
    <name evidence="10" type="ORF">KFL_007970025</name>
</gene>
<dbReference type="GO" id="GO:0004674">
    <property type="term" value="F:protein serine/threonine kinase activity"/>
    <property type="evidence" value="ECO:0007669"/>
    <property type="project" value="UniProtKB-KW"/>
</dbReference>
<feature type="compositionally biased region" description="Pro residues" evidence="7">
    <location>
        <begin position="771"/>
        <end position="780"/>
    </location>
</feature>
<dbReference type="Pfam" id="PF23180">
    <property type="entry name" value="ALE2_N"/>
    <property type="match status" value="1"/>
</dbReference>
<dbReference type="PROSITE" id="PS50011">
    <property type="entry name" value="PROTEIN_KINASE_DOM"/>
    <property type="match status" value="1"/>
</dbReference>
<reference evidence="10 11" key="1">
    <citation type="journal article" date="2014" name="Nat. Commun.">
        <title>Klebsormidium flaccidum genome reveals primary factors for plant terrestrial adaptation.</title>
        <authorList>
            <person name="Hori K."/>
            <person name="Maruyama F."/>
            <person name="Fujisawa T."/>
            <person name="Togashi T."/>
            <person name="Yamamoto N."/>
            <person name="Seo M."/>
            <person name="Sato S."/>
            <person name="Yamada T."/>
            <person name="Mori H."/>
            <person name="Tajima N."/>
            <person name="Moriyama T."/>
            <person name="Ikeuchi M."/>
            <person name="Watanabe M."/>
            <person name="Wada H."/>
            <person name="Kobayashi K."/>
            <person name="Saito M."/>
            <person name="Masuda T."/>
            <person name="Sasaki-Sekimoto Y."/>
            <person name="Mashiguchi K."/>
            <person name="Awai K."/>
            <person name="Shimojima M."/>
            <person name="Masuda S."/>
            <person name="Iwai M."/>
            <person name="Nobusawa T."/>
            <person name="Narise T."/>
            <person name="Kondo S."/>
            <person name="Saito H."/>
            <person name="Sato R."/>
            <person name="Murakawa M."/>
            <person name="Ihara Y."/>
            <person name="Oshima-Yamada Y."/>
            <person name="Ohtaka K."/>
            <person name="Satoh M."/>
            <person name="Sonobe K."/>
            <person name="Ishii M."/>
            <person name="Ohtani R."/>
            <person name="Kanamori-Sato M."/>
            <person name="Honoki R."/>
            <person name="Miyazaki D."/>
            <person name="Mochizuki H."/>
            <person name="Umetsu J."/>
            <person name="Higashi K."/>
            <person name="Shibata D."/>
            <person name="Kamiya Y."/>
            <person name="Sato N."/>
            <person name="Nakamura Y."/>
            <person name="Tabata S."/>
            <person name="Ida S."/>
            <person name="Kurokawa K."/>
            <person name="Ohta H."/>
        </authorList>
    </citation>
    <scope>NUCLEOTIDE SEQUENCE [LARGE SCALE GENOMIC DNA]</scope>
    <source>
        <strain evidence="10 11">NIES-2285</strain>
    </source>
</reference>
<dbReference type="GO" id="GO:0005524">
    <property type="term" value="F:ATP binding"/>
    <property type="evidence" value="ECO:0007669"/>
    <property type="project" value="UniProtKB-UniRule"/>
</dbReference>
<dbReference type="EMBL" id="DF237746">
    <property type="protein sequence ID" value="GAQ91507.1"/>
    <property type="molecule type" value="Genomic_DNA"/>
</dbReference>
<dbReference type="Gene3D" id="1.10.510.10">
    <property type="entry name" value="Transferase(Phosphotransferase) domain 1"/>
    <property type="match status" value="1"/>
</dbReference>
<organism evidence="10 11">
    <name type="scientific">Klebsormidium nitens</name>
    <name type="common">Green alga</name>
    <name type="synonym">Ulothrix nitens</name>
    <dbReference type="NCBI Taxonomy" id="105231"/>
    <lineage>
        <taxon>Eukaryota</taxon>
        <taxon>Viridiplantae</taxon>
        <taxon>Streptophyta</taxon>
        <taxon>Klebsormidiophyceae</taxon>
        <taxon>Klebsormidiales</taxon>
        <taxon>Klebsormidiaceae</taxon>
        <taxon>Klebsormidium</taxon>
    </lineage>
</organism>
<feature type="binding site" evidence="6">
    <location>
        <position position="380"/>
    </location>
    <ligand>
        <name>ATP</name>
        <dbReference type="ChEBI" id="CHEBI:30616"/>
    </ligand>
</feature>
<dbReference type="PROSITE" id="PS00107">
    <property type="entry name" value="PROTEIN_KINASE_ATP"/>
    <property type="match status" value="1"/>
</dbReference>
<evidence type="ECO:0000256" key="6">
    <source>
        <dbReference type="PROSITE-ProRule" id="PRU10141"/>
    </source>
</evidence>
<sequence>MSGTNLLSPLSTPLLALTIAPLNTSAPISTRAPLSTPPLGFNLTVIPLVTPFVNVSQLNGTIAPAPPLIFPPPPPSNRDCPSPCPLGTALRPADLTCDCVLPMIVDLAFQRTAQQFLPTVPEFVQEVANSTNLTAAQVSVQAFRVVLRNSRRLLQSQTQDLIVTTWLLPVATAEDSAPMQLSNNQTAAITDLLLNKQLSLNQTLFGNYSVIQILPPGVKPPPPAPGTVPIAAPITVPTTGSPIPGIPPDASPSSSSSSLSTGAVAGIVAGAVCGVGLLTCLLIGFVVLRRRRPDSKSADMGERSKEEGLSKSLPHVFSVGSLGHETESSYPTVSGSAREFTFQEIVEATDNFNPNHILGEGGFGQVFSGKLPDGKSIAVKRLTRDGTQGTKEFISEVDLLSHLHHKHLVKLVGYHASARGRLLIYDLIPNGSVESHLHGIDNYDKPLDWETRVKIALGAARGLVYLHEDSNPRIIHRDFKASNILLDNDYTAKVSDFGLAKAAPDGEMEHISTRVMGTFGYVAPEYAMTGHLLVKSDVYSYGVVLLELLSGRKPVDMDQPPGQENLVTWARPLLTSKPGLEQLVDPALGGRYNFDDVARVAAIASMCVQPEVSHRPFMVEVVQALKVVYQETERSSANGSDTSDIIIYDIDGRAVRRKASQDLTNTGLSREFASAAPVERSNSAAFHTIDFDSGVTRAESGPQSRELSQVTAAALGAGLAAAEGRKSWGTPATAPIATPTIPPAAEAPKVVTRFPPALTINSPVADSSPVLPAPVIPPSPRSIRQFSPARRSYSGGGTPTRSGQSPLSAASGQLESPQSVNKDSPGGRFTSPGVQRPSPGTEAKGPSWARRSGSLETRRSGSLERSSSGAARAEEKVDPTGMAPGLDYSGEMEYYNPEQPGLKGPKWARKS</sequence>
<dbReference type="FunFam" id="1.10.510.10:FF:000051">
    <property type="entry name" value="Receptor-like serine/threonine-protein kinase ALE2"/>
    <property type="match status" value="1"/>
</dbReference>
<keyword evidence="1" id="KW-0723">Serine/threonine-protein kinase</keyword>
<evidence type="ECO:0000256" key="8">
    <source>
        <dbReference type="SAM" id="SignalP"/>
    </source>
</evidence>
<evidence type="ECO:0000259" key="9">
    <source>
        <dbReference type="PROSITE" id="PS50011"/>
    </source>
</evidence>
<feature type="compositionally biased region" description="Polar residues" evidence="7">
    <location>
        <begin position="799"/>
        <end position="822"/>
    </location>
</feature>
<keyword evidence="11" id="KW-1185">Reference proteome</keyword>
<dbReference type="STRING" id="105231.A0A1Y1IS82"/>
<evidence type="ECO:0000256" key="1">
    <source>
        <dbReference type="ARBA" id="ARBA00022527"/>
    </source>
</evidence>
<evidence type="ECO:0000313" key="10">
    <source>
        <dbReference type="EMBL" id="GAQ91507.1"/>
    </source>
</evidence>
<feature type="region of interest" description="Disordered" evidence="7">
    <location>
        <begin position="760"/>
        <end position="911"/>
    </location>
</feature>
<proteinExistence type="predicted"/>
<feature type="signal peptide" evidence="8">
    <location>
        <begin position="1"/>
        <end position="25"/>
    </location>
</feature>
<evidence type="ECO:0000256" key="3">
    <source>
        <dbReference type="ARBA" id="ARBA00022741"/>
    </source>
</evidence>
<dbReference type="InterPro" id="IPR017441">
    <property type="entry name" value="Protein_kinase_ATP_BS"/>
</dbReference>
<dbReference type="Pfam" id="PF07714">
    <property type="entry name" value="PK_Tyr_Ser-Thr"/>
    <property type="match status" value="1"/>
</dbReference>
<evidence type="ECO:0000256" key="7">
    <source>
        <dbReference type="SAM" id="MobiDB-lite"/>
    </source>
</evidence>
<dbReference type="InterPro" id="IPR000719">
    <property type="entry name" value="Prot_kinase_dom"/>
</dbReference>
<dbReference type="Gene3D" id="3.30.200.20">
    <property type="entry name" value="Phosphorylase Kinase, domain 1"/>
    <property type="match status" value="1"/>
</dbReference>
<evidence type="ECO:0000256" key="2">
    <source>
        <dbReference type="ARBA" id="ARBA00022679"/>
    </source>
</evidence>
<dbReference type="PANTHER" id="PTHR47989:SF45">
    <property type="entry name" value="OS01G0709500 PROTEIN"/>
    <property type="match status" value="1"/>
</dbReference>
<dbReference type="PROSITE" id="PS00108">
    <property type="entry name" value="PROTEIN_KINASE_ST"/>
    <property type="match status" value="1"/>
</dbReference>
<evidence type="ECO:0000313" key="11">
    <source>
        <dbReference type="Proteomes" id="UP000054558"/>
    </source>
</evidence>
<feature type="domain" description="Protein kinase" evidence="9">
    <location>
        <begin position="352"/>
        <end position="628"/>
    </location>
</feature>
<dbReference type="InterPro" id="IPR008271">
    <property type="entry name" value="Ser/Thr_kinase_AS"/>
</dbReference>
<dbReference type="OrthoDB" id="1901798at2759"/>
<keyword evidence="5 6" id="KW-0067">ATP-binding</keyword>
<evidence type="ECO:0000256" key="4">
    <source>
        <dbReference type="ARBA" id="ARBA00022777"/>
    </source>
</evidence>
<evidence type="ECO:0000256" key="5">
    <source>
        <dbReference type="ARBA" id="ARBA00022840"/>
    </source>
</evidence>
<dbReference type="InterPro" id="IPR011009">
    <property type="entry name" value="Kinase-like_dom_sf"/>
</dbReference>
<name>A0A1Y1IS82_KLENI</name>
<keyword evidence="2" id="KW-0808">Transferase</keyword>
<dbReference type="OMA" id="WGACVKE"/>
<keyword evidence="4" id="KW-0418">Kinase</keyword>
<keyword evidence="3 6" id="KW-0547">Nucleotide-binding</keyword>
<dbReference type="AlphaFoldDB" id="A0A1Y1IS82"/>
<dbReference type="PANTHER" id="PTHR47989">
    <property type="entry name" value="OS01G0750732 PROTEIN"/>
    <property type="match status" value="1"/>
</dbReference>
<keyword evidence="8" id="KW-0732">Signal</keyword>
<dbReference type="SUPFAM" id="SSF56112">
    <property type="entry name" value="Protein kinase-like (PK-like)"/>
    <property type="match status" value="1"/>
</dbReference>
<dbReference type="InterPro" id="IPR001245">
    <property type="entry name" value="Ser-Thr/Tyr_kinase_cat_dom"/>
</dbReference>
<dbReference type="InterPro" id="IPR057597">
    <property type="entry name" value="ALE2_N"/>
</dbReference>
<feature type="chain" id="PRO_5012169015" description="Protein kinase domain-containing protein" evidence="8">
    <location>
        <begin position="26"/>
        <end position="911"/>
    </location>
</feature>
<dbReference type="GO" id="GO:0004672">
    <property type="term" value="F:protein kinase activity"/>
    <property type="evidence" value="ECO:0000318"/>
    <property type="project" value="GO_Central"/>
</dbReference>
<dbReference type="FunFam" id="3.30.200.20:FF:000039">
    <property type="entry name" value="receptor-like protein kinase FERONIA"/>
    <property type="match status" value="1"/>
</dbReference>
<dbReference type="Proteomes" id="UP000054558">
    <property type="component" value="Unassembled WGS sequence"/>
</dbReference>
<accession>A0A1Y1IS82</accession>